<evidence type="ECO:0000313" key="1">
    <source>
        <dbReference type="EMBL" id="KJU85925.1"/>
    </source>
</evidence>
<reference evidence="1 2" key="1">
    <citation type="submission" date="2015-02" db="EMBL/GenBank/DDBJ databases">
        <title>Single-cell genomics of uncultivated deep-branching MTB reveals a conserved set of magnetosome genes.</title>
        <authorList>
            <person name="Kolinko S."/>
            <person name="Richter M."/>
            <person name="Glockner F.O."/>
            <person name="Brachmann A."/>
            <person name="Schuler D."/>
        </authorList>
    </citation>
    <scope>NUCLEOTIDE SEQUENCE [LARGE SCALE GENOMIC DNA]</scope>
    <source>
        <strain evidence="1">TM-1</strain>
    </source>
</reference>
<evidence type="ECO:0000313" key="2">
    <source>
        <dbReference type="Proteomes" id="UP000033423"/>
    </source>
</evidence>
<dbReference type="SUPFAM" id="SSF56349">
    <property type="entry name" value="DNA breaking-rejoining enzymes"/>
    <property type="match status" value="1"/>
</dbReference>
<organism evidence="1 2">
    <name type="scientific">Candidatus Magnetobacterium bavaricum</name>
    <dbReference type="NCBI Taxonomy" id="29290"/>
    <lineage>
        <taxon>Bacteria</taxon>
        <taxon>Pseudomonadati</taxon>
        <taxon>Nitrospirota</taxon>
        <taxon>Thermodesulfovibrionia</taxon>
        <taxon>Thermodesulfovibrionales</taxon>
        <taxon>Candidatus Magnetobacteriaceae</taxon>
        <taxon>Candidatus Magnetobacterium</taxon>
    </lineage>
</organism>
<dbReference type="InterPro" id="IPR011010">
    <property type="entry name" value="DNA_brk_join_enz"/>
</dbReference>
<dbReference type="AlphaFoldDB" id="A0A0F3GVL5"/>
<name>A0A0F3GVL5_9BACT</name>
<gene>
    <name evidence="1" type="ORF">MBAV_001881</name>
</gene>
<sequence>MNDRKSTWRLMISINHLSTFFKGLRVNQITTDKVNAYVLMRQSSEAGNGTINRELAALKRMFTLGYNRTPRKVSDIPYIGTSRDLSSKIRIDR</sequence>
<dbReference type="EMBL" id="LACI01000801">
    <property type="protein sequence ID" value="KJU85925.1"/>
    <property type="molecule type" value="Genomic_DNA"/>
</dbReference>
<comment type="caution">
    <text evidence="1">The sequence shown here is derived from an EMBL/GenBank/DDBJ whole genome shotgun (WGS) entry which is preliminary data.</text>
</comment>
<dbReference type="Proteomes" id="UP000033423">
    <property type="component" value="Unassembled WGS sequence"/>
</dbReference>
<protein>
    <submittedName>
        <fullName evidence="1">Phage integrase family protein</fullName>
    </submittedName>
</protein>
<accession>A0A0F3GVL5</accession>
<keyword evidence="2" id="KW-1185">Reference proteome</keyword>
<dbReference type="GO" id="GO:0003677">
    <property type="term" value="F:DNA binding"/>
    <property type="evidence" value="ECO:0007669"/>
    <property type="project" value="InterPro"/>
</dbReference>
<proteinExistence type="predicted"/>